<dbReference type="GO" id="GO:0015421">
    <property type="term" value="F:ABC-type oligopeptide transporter activity"/>
    <property type="evidence" value="ECO:0007669"/>
    <property type="project" value="TreeGrafter"/>
</dbReference>
<dbReference type="KEGG" id="sru:SRU_1409"/>
<dbReference type="SMART" id="SM00382">
    <property type="entry name" value="AAA"/>
    <property type="match status" value="1"/>
</dbReference>
<dbReference type="GO" id="GO:0016887">
    <property type="term" value="F:ATP hydrolysis activity"/>
    <property type="evidence" value="ECO:0007669"/>
    <property type="project" value="InterPro"/>
</dbReference>
<protein>
    <submittedName>
        <fullName evidence="11">Probable toxin secretion ABC transporter ATP-binding protein, putative</fullName>
    </submittedName>
</protein>
<evidence type="ECO:0000256" key="7">
    <source>
        <dbReference type="SAM" id="MobiDB-lite"/>
    </source>
</evidence>
<evidence type="ECO:0000313" key="11">
    <source>
        <dbReference type="EMBL" id="ABC45759.1"/>
    </source>
</evidence>
<dbReference type="PATRIC" id="fig|309807.25.peg.1464"/>
<keyword evidence="6 8" id="KW-0472">Membrane</keyword>
<dbReference type="InterPro" id="IPR003593">
    <property type="entry name" value="AAA+_ATPase"/>
</dbReference>
<keyword evidence="5 8" id="KW-1133">Transmembrane helix</keyword>
<feature type="region of interest" description="Disordered" evidence="7">
    <location>
        <begin position="1"/>
        <end position="40"/>
    </location>
</feature>
<accession>Q2S2P8</accession>
<dbReference type="GO" id="GO:0005524">
    <property type="term" value="F:ATP binding"/>
    <property type="evidence" value="ECO:0007669"/>
    <property type="project" value="UniProtKB-KW"/>
</dbReference>
<dbReference type="InterPro" id="IPR011527">
    <property type="entry name" value="ABC1_TM_dom"/>
</dbReference>
<proteinExistence type="predicted"/>
<feature type="compositionally biased region" description="Polar residues" evidence="7">
    <location>
        <begin position="23"/>
        <end position="40"/>
    </location>
</feature>
<dbReference type="EnsemblBacteria" id="ABC45759">
    <property type="protein sequence ID" value="ABC45759"/>
    <property type="gene ID" value="SRU_1409"/>
</dbReference>
<dbReference type="OrthoDB" id="311344at2"/>
<dbReference type="SUPFAM" id="SSF52540">
    <property type="entry name" value="P-loop containing nucleoside triphosphate hydrolases"/>
    <property type="match status" value="1"/>
</dbReference>
<evidence type="ECO:0000313" key="12">
    <source>
        <dbReference type="Proteomes" id="UP000008674"/>
    </source>
</evidence>
<keyword evidence="4 11" id="KW-0067">ATP-binding</keyword>
<evidence type="ECO:0000256" key="5">
    <source>
        <dbReference type="ARBA" id="ARBA00022989"/>
    </source>
</evidence>
<evidence type="ECO:0000256" key="1">
    <source>
        <dbReference type="ARBA" id="ARBA00004651"/>
    </source>
</evidence>
<dbReference type="InterPro" id="IPR036640">
    <property type="entry name" value="ABC1_TM_sf"/>
</dbReference>
<evidence type="ECO:0000256" key="4">
    <source>
        <dbReference type="ARBA" id="ARBA00022840"/>
    </source>
</evidence>
<dbReference type="PANTHER" id="PTHR43394:SF4">
    <property type="entry name" value="TOXIN SECRETION ABC TRANSPORTER ATP-BINDING PROTEIN"/>
    <property type="match status" value="1"/>
</dbReference>
<evidence type="ECO:0000259" key="9">
    <source>
        <dbReference type="PROSITE" id="PS50893"/>
    </source>
</evidence>
<reference evidence="11 12" key="1">
    <citation type="journal article" date="2005" name="Proc. Natl. Acad. Sci. U.S.A.">
        <title>The genome of Salinibacter ruber: convergence and gene exchange among hyperhalophilic bacteria and archaea.</title>
        <authorList>
            <person name="Mongodin E.F."/>
            <person name="Nelson K.E."/>
            <person name="Daugherty S."/>
            <person name="Deboy R.T."/>
            <person name="Wister J."/>
            <person name="Khouri H."/>
            <person name="Weidman J."/>
            <person name="Walsh D.A."/>
            <person name="Papke R.T."/>
            <person name="Sanchez Perez G."/>
            <person name="Sharma A.K."/>
            <person name="Nesbo C.L."/>
            <person name="MacLeod D."/>
            <person name="Bapteste E."/>
            <person name="Doolittle W.F."/>
            <person name="Charlebois R.L."/>
            <person name="Legault B."/>
            <person name="Rodriguez-Valera F."/>
        </authorList>
    </citation>
    <scope>NUCLEOTIDE SEQUENCE [LARGE SCALE GENOMIC DNA]</scope>
    <source>
        <strain evidence="12">DSM 13855 / CECT 5946 / M31</strain>
    </source>
</reference>
<feature type="domain" description="ABC transmembrane type-1" evidence="10">
    <location>
        <begin position="217"/>
        <end position="484"/>
    </location>
</feature>
<dbReference type="Gene3D" id="1.20.1560.10">
    <property type="entry name" value="ABC transporter type 1, transmembrane domain"/>
    <property type="match status" value="1"/>
</dbReference>
<evidence type="ECO:0000256" key="6">
    <source>
        <dbReference type="ARBA" id="ARBA00023136"/>
    </source>
</evidence>
<dbReference type="AlphaFoldDB" id="Q2S2P8"/>
<keyword evidence="3" id="KW-0547">Nucleotide-binding</keyword>
<feature type="domain" description="ABC transporter" evidence="9">
    <location>
        <begin position="531"/>
        <end position="764"/>
    </location>
</feature>
<feature type="transmembrane region" description="Helical" evidence="8">
    <location>
        <begin position="253"/>
        <end position="273"/>
    </location>
</feature>
<evidence type="ECO:0000256" key="2">
    <source>
        <dbReference type="ARBA" id="ARBA00022692"/>
    </source>
</evidence>
<keyword evidence="12" id="KW-1185">Reference proteome</keyword>
<dbReference type="STRING" id="309807.SRU_1409"/>
<sequence>MSMCPAPASQPSPMPKRGDGVLSDQSKTVSQAGAASADPSLTEQAVEAFGVVQRRVDRDVSPERLRGFLQVKTVTPDTILGLLADYGRARGLVMKPQSLSPSDVLKEAAPGDVVLMSDRSLGVVEETRASVLSVRSFGQDEVQRVGPDALAGPDGTVSFLHIEGETPHFLDSERQSSSGSGIRSAEYIHDPHDHRENIQETFASLLSLLSDEGKDLVTVAVYAAMVAIFSLTVPLASQGIIDSVSLGTFTNQIVVLCVAITVGLLLYGGFDILKYYTVDMLQRRLFASTSMEMAYRLPLMKRSELEGEYGPALVNRFFDVVSMQKSLSKILLDGMVYALIALVSLILLTVYSSFFLIVGLMAVLFTPVLIWGLGRRGLRTSIEQSSFKYATAHWLEDLARCQQSFKLNGSPSYVHARTDRLASDYVRARGNHFRIFGRQLAAAAAFRAIIVGLALGIGGYLVTQGDITLGQFVAAELLIVYLTNNGFNLVQLFASGYDLLTAISKILHVTEKPLEEVGGEEVPSGSGPAPLRVRNVTIGYEDASPALSGVSFDVAPGDHLCIVGDSGAGKTTLTQALVRMHTPDQGQITFDGHDIARLDPQAYRSVVGLALSNDELFKGTVEENITMGRSLSYADVEQALHLACLEDAILELPDGLQTPITSAGLGLPQGMVRRIMIARAVIGEPRLLILDEPFNGIEDPVKQTLADRLYGHDAWTIVSAADDNPTAVRRADQVLVLEQGEIVWRGAADQLNGESDDFLRRHFPRLVSAVQGDGVPS</sequence>
<dbReference type="eggNOG" id="COG2274">
    <property type="taxonomic scope" value="Bacteria"/>
</dbReference>
<evidence type="ECO:0000256" key="8">
    <source>
        <dbReference type="SAM" id="Phobius"/>
    </source>
</evidence>
<feature type="transmembrane region" description="Helical" evidence="8">
    <location>
        <begin position="216"/>
        <end position="241"/>
    </location>
</feature>
<dbReference type="SUPFAM" id="SSF90123">
    <property type="entry name" value="ABC transporter transmembrane region"/>
    <property type="match status" value="1"/>
</dbReference>
<dbReference type="HOGENOM" id="CLU_000604_60_0_10"/>
<dbReference type="InterPro" id="IPR003439">
    <property type="entry name" value="ABC_transporter-like_ATP-bd"/>
</dbReference>
<keyword evidence="2 8" id="KW-0812">Transmembrane</keyword>
<feature type="transmembrane region" description="Helical" evidence="8">
    <location>
        <begin position="330"/>
        <end position="348"/>
    </location>
</feature>
<evidence type="ECO:0000256" key="3">
    <source>
        <dbReference type="ARBA" id="ARBA00022741"/>
    </source>
</evidence>
<dbReference type="Proteomes" id="UP000008674">
    <property type="component" value="Chromosome"/>
</dbReference>
<feature type="transmembrane region" description="Helical" evidence="8">
    <location>
        <begin position="440"/>
        <end position="462"/>
    </location>
</feature>
<dbReference type="InterPro" id="IPR039421">
    <property type="entry name" value="Type_1_exporter"/>
</dbReference>
<dbReference type="PANTHER" id="PTHR43394">
    <property type="entry name" value="ATP-DEPENDENT PERMEASE MDL1, MITOCHONDRIAL"/>
    <property type="match status" value="1"/>
</dbReference>
<dbReference type="PROSITE" id="PS50893">
    <property type="entry name" value="ABC_TRANSPORTER_2"/>
    <property type="match status" value="1"/>
</dbReference>
<dbReference type="Gene3D" id="3.40.50.300">
    <property type="entry name" value="P-loop containing nucleotide triphosphate hydrolases"/>
    <property type="match status" value="1"/>
</dbReference>
<gene>
    <name evidence="11" type="ordered locus">SRU_1409</name>
</gene>
<dbReference type="EMBL" id="CP000159">
    <property type="protein sequence ID" value="ABC45759.1"/>
    <property type="molecule type" value="Genomic_DNA"/>
</dbReference>
<comment type="subcellular location">
    <subcellularLocation>
        <location evidence="1">Cell membrane</location>
        <topology evidence="1">Multi-pass membrane protein</topology>
    </subcellularLocation>
</comment>
<dbReference type="Pfam" id="PF00005">
    <property type="entry name" value="ABC_tran"/>
    <property type="match status" value="1"/>
</dbReference>
<organism evidence="11 12">
    <name type="scientific">Salinibacter ruber (strain DSM 13855 / M31)</name>
    <dbReference type="NCBI Taxonomy" id="309807"/>
    <lineage>
        <taxon>Bacteria</taxon>
        <taxon>Pseudomonadati</taxon>
        <taxon>Rhodothermota</taxon>
        <taxon>Rhodothermia</taxon>
        <taxon>Rhodothermales</taxon>
        <taxon>Salinibacteraceae</taxon>
        <taxon>Salinibacter</taxon>
    </lineage>
</organism>
<name>Q2S2P8_SALRD</name>
<dbReference type="InterPro" id="IPR027417">
    <property type="entry name" value="P-loop_NTPase"/>
</dbReference>
<feature type="transmembrane region" description="Helical" evidence="8">
    <location>
        <begin position="354"/>
        <end position="374"/>
    </location>
</feature>
<dbReference type="PROSITE" id="PS50929">
    <property type="entry name" value="ABC_TM1F"/>
    <property type="match status" value="1"/>
</dbReference>
<dbReference type="GO" id="GO:0005886">
    <property type="term" value="C:plasma membrane"/>
    <property type="evidence" value="ECO:0007669"/>
    <property type="project" value="UniProtKB-SubCell"/>
</dbReference>
<evidence type="ECO:0000259" key="10">
    <source>
        <dbReference type="PROSITE" id="PS50929"/>
    </source>
</evidence>